<evidence type="ECO:0000256" key="10">
    <source>
        <dbReference type="ARBA" id="ARBA00030772"/>
    </source>
</evidence>
<dbReference type="Pfam" id="PF01203">
    <property type="entry name" value="T2SSN"/>
    <property type="match status" value="1"/>
</dbReference>
<evidence type="ECO:0000256" key="4">
    <source>
        <dbReference type="ARBA" id="ARBA00022448"/>
    </source>
</evidence>
<gene>
    <name evidence="12" type="ORF">C3942_15165</name>
</gene>
<evidence type="ECO:0000313" key="13">
    <source>
        <dbReference type="Proteomes" id="UP000238220"/>
    </source>
</evidence>
<evidence type="ECO:0000256" key="2">
    <source>
        <dbReference type="ARBA" id="ARBA00007208"/>
    </source>
</evidence>
<evidence type="ECO:0000256" key="8">
    <source>
        <dbReference type="ARBA" id="ARBA00022927"/>
    </source>
</evidence>
<dbReference type="InterPro" id="IPR022792">
    <property type="entry name" value="T2SS_protein-GspN"/>
</dbReference>
<sequence length="262" mass="27781">MKIRSLLLIGLGFLAVALLVQAPAASVYAWLKPKDRPLPVELFGLEGRLVDGRVAGVVRNGSTLVSDLRWQLQPAQLLLGRVGLALQSTRDPVLLDGKLSVSPLGTLRLAGLRANGGLRPVAAAAGFPFVPLDGQLGLDIRQLRMAKGRLLQAEGTVDLQGLAWALGQPTPLGDFRAEVTTEDGHIVAQLSSVSGPLELSGEARLAPDQSYELDLRARAKPGAPPMLPNLLMQMGPPDAQGFHRLRRQGLLPGAPPPEDVAQ</sequence>
<keyword evidence="8" id="KW-0653">Protein transport</keyword>
<evidence type="ECO:0000256" key="3">
    <source>
        <dbReference type="ARBA" id="ARBA00021563"/>
    </source>
</evidence>
<dbReference type="RefSeq" id="WP_104231195.1">
    <property type="nucleotide sequence ID" value="NZ_PSNW01000008.1"/>
</dbReference>
<dbReference type="GO" id="GO:0015628">
    <property type="term" value="P:protein secretion by the type II secretion system"/>
    <property type="evidence" value="ECO:0007669"/>
    <property type="project" value="InterPro"/>
</dbReference>
<keyword evidence="5" id="KW-1003">Cell membrane</keyword>
<name>A0A2S5TDV3_9GAMM</name>
<dbReference type="GO" id="GO:0015627">
    <property type="term" value="C:type II protein secretion system complex"/>
    <property type="evidence" value="ECO:0007669"/>
    <property type="project" value="InterPro"/>
</dbReference>
<accession>A0A2S5TDV3</accession>
<comment type="subcellular location">
    <subcellularLocation>
        <location evidence="1">Cell inner membrane</location>
    </subcellularLocation>
</comment>
<keyword evidence="9" id="KW-0472">Membrane</keyword>
<dbReference type="Proteomes" id="UP000238220">
    <property type="component" value="Unassembled WGS sequence"/>
</dbReference>
<comment type="caution">
    <text evidence="12">The sequence shown here is derived from an EMBL/GenBank/DDBJ whole genome shotgun (WGS) entry which is preliminary data.</text>
</comment>
<dbReference type="GO" id="GO:0005886">
    <property type="term" value="C:plasma membrane"/>
    <property type="evidence" value="ECO:0007669"/>
    <property type="project" value="UniProtKB-SubCell"/>
</dbReference>
<dbReference type="AlphaFoldDB" id="A0A2S5TDV3"/>
<proteinExistence type="inferred from homology"/>
<keyword evidence="6" id="KW-0997">Cell inner membrane</keyword>
<dbReference type="EMBL" id="PSNW01000008">
    <property type="protein sequence ID" value="PPE73156.1"/>
    <property type="molecule type" value="Genomic_DNA"/>
</dbReference>
<keyword evidence="7" id="KW-0812">Transmembrane</keyword>
<evidence type="ECO:0000256" key="6">
    <source>
        <dbReference type="ARBA" id="ARBA00022519"/>
    </source>
</evidence>
<keyword evidence="4" id="KW-0813">Transport</keyword>
<evidence type="ECO:0000256" key="11">
    <source>
        <dbReference type="SAM" id="MobiDB-lite"/>
    </source>
</evidence>
<evidence type="ECO:0000256" key="5">
    <source>
        <dbReference type="ARBA" id="ARBA00022475"/>
    </source>
</evidence>
<evidence type="ECO:0000256" key="7">
    <source>
        <dbReference type="ARBA" id="ARBA00022692"/>
    </source>
</evidence>
<dbReference type="OrthoDB" id="6118198at2"/>
<comment type="similarity">
    <text evidence="2">Belongs to the GSP N family.</text>
</comment>
<evidence type="ECO:0000256" key="9">
    <source>
        <dbReference type="ARBA" id="ARBA00023136"/>
    </source>
</evidence>
<protein>
    <recommendedName>
        <fullName evidence="3">Type II secretion system protein N</fullName>
    </recommendedName>
    <alternativeName>
        <fullName evidence="10">General secretion pathway protein N</fullName>
    </alternativeName>
</protein>
<feature type="region of interest" description="Disordered" evidence="11">
    <location>
        <begin position="234"/>
        <end position="262"/>
    </location>
</feature>
<evidence type="ECO:0000313" key="12">
    <source>
        <dbReference type="EMBL" id="PPE73156.1"/>
    </source>
</evidence>
<evidence type="ECO:0000256" key="1">
    <source>
        <dbReference type="ARBA" id="ARBA00004533"/>
    </source>
</evidence>
<reference evidence="12 13" key="1">
    <citation type="submission" date="2018-02" db="EMBL/GenBank/DDBJ databases">
        <title>Genome sequencing of Solimonas sp. HR-BB.</title>
        <authorList>
            <person name="Lee Y."/>
            <person name="Jeon C.O."/>
        </authorList>
    </citation>
    <scope>NUCLEOTIDE SEQUENCE [LARGE SCALE GENOMIC DNA]</scope>
    <source>
        <strain evidence="12 13">HR-BB</strain>
    </source>
</reference>
<feature type="compositionally biased region" description="Pro residues" evidence="11">
    <location>
        <begin position="253"/>
        <end position="262"/>
    </location>
</feature>
<organism evidence="12 13">
    <name type="scientific">Solimonas fluminis</name>
    <dbReference type="NCBI Taxonomy" id="2086571"/>
    <lineage>
        <taxon>Bacteria</taxon>
        <taxon>Pseudomonadati</taxon>
        <taxon>Pseudomonadota</taxon>
        <taxon>Gammaproteobacteria</taxon>
        <taxon>Nevskiales</taxon>
        <taxon>Nevskiaceae</taxon>
        <taxon>Solimonas</taxon>
    </lineage>
</organism>
<keyword evidence="13" id="KW-1185">Reference proteome</keyword>